<protein>
    <submittedName>
        <fullName evidence="14">Uncharacterized protein</fullName>
    </submittedName>
</protein>
<dbReference type="EnsemblMetazoa" id="SMAR006515-RA">
    <property type="protein sequence ID" value="SMAR006515-PA"/>
    <property type="gene ID" value="SMAR006515"/>
</dbReference>
<reference evidence="15" key="1">
    <citation type="submission" date="2011-05" db="EMBL/GenBank/DDBJ databases">
        <authorList>
            <person name="Richards S.R."/>
            <person name="Qu J."/>
            <person name="Jiang H."/>
            <person name="Jhangiani S.N."/>
            <person name="Agravi P."/>
            <person name="Goodspeed R."/>
            <person name="Gross S."/>
            <person name="Mandapat C."/>
            <person name="Jackson L."/>
            <person name="Mathew T."/>
            <person name="Pu L."/>
            <person name="Thornton R."/>
            <person name="Saada N."/>
            <person name="Wilczek-Boney K.B."/>
            <person name="Lee S."/>
            <person name="Kovar C."/>
            <person name="Wu Y."/>
            <person name="Scherer S.E."/>
            <person name="Worley K.C."/>
            <person name="Muzny D.M."/>
            <person name="Gibbs R."/>
        </authorList>
    </citation>
    <scope>NUCLEOTIDE SEQUENCE</scope>
    <source>
        <strain evidence="15">Brora</strain>
    </source>
</reference>
<evidence type="ECO:0000313" key="14">
    <source>
        <dbReference type="EnsemblMetazoa" id="SMAR006515-PA"/>
    </source>
</evidence>
<dbReference type="GO" id="GO:0016020">
    <property type="term" value="C:membrane"/>
    <property type="evidence" value="ECO:0007669"/>
    <property type="project" value="UniProtKB-SubCell"/>
</dbReference>
<keyword evidence="7" id="KW-0915">Sodium</keyword>
<keyword evidence="6 13" id="KW-1133">Transmembrane helix</keyword>
<dbReference type="Pfam" id="PF00858">
    <property type="entry name" value="ASC"/>
    <property type="match status" value="1"/>
</dbReference>
<evidence type="ECO:0000256" key="6">
    <source>
        <dbReference type="ARBA" id="ARBA00022989"/>
    </source>
</evidence>
<evidence type="ECO:0000256" key="7">
    <source>
        <dbReference type="ARBA" id="ARBA00023053"/>
    </source>
</evidence>
<dbReference type="GO" id="GO:0005272">
    <property type="term" value="F:sodium channel activity"/>
    <property type="evidence" value="ECO:0007669"/>
    <property type="project" value="UniProtKB-KW"/>
</dbReference>
<keyword evidence="3 12" id="KW-0813">Transport</keyword>
<comment type="similarity">
    <text evidence="2 12">Belongs to the amiloride-sensitive sodium channel (TC 1.A.6) family.</text>
</comment>
<evidence type="ECO:0000256" key="10">
    <source>
        <dbReference type="ARBA" id="ARBA00023201"/>
    </source>
</evidence>
<sequence>MEMPQSPVYIFYLDPYIFIPAVVLLIVVIIASAIICIWIKRKSGSVGTPSDYTLDTLRSGDRASSSYTGSALYATIPHHKHKRNDPNPYASGRVDYFPDSDAWVETRTLTRMPHHPGIQGIRVLPQRCGDSMQQAANRSGVGFQETAFGFGNTDGMQSSDGYDKPPKGMCDLTPKDPYVKTVVKYYPPFNTKPPIEIHKFWSSFAIDESEISVYVPVTDELDYQGPSLTFIKVVYTNDVYGNVIDDLKKQLNNTSDPQQIKSINESLHKQKISLLVRLSKMLKRIYILRIAFIYKNKINKPCVSDDDWIKCYNNCIEKNMTQLCSMPYYTHKHLPRNCNWDTEFLNSHLKNSVAYSTFSFSACNCSSVCNETVYSITLDAVSKLYNQSNTLFKVYFADQTFERTTERYSYKFGSCLSDIGGNLDSKSQIEIDDLWSSFKINRYDTFVYVPCEVEAIGTDDVYCSAWGKALPPYIFQVPVATIWGLCLILEK</sequence>
<evidence type="ECO:0000256" key="12">
    <source>
        <dbReference type="RuleBase" id="RU000679"/>
    </source>
</evidence>
<organism evidence="14 15">
    <name type="scientific">Strigamia maritima</name>
    <name type="common">European centipede</name>
    <name type="synonym">Geophilus maritimus</name>
    <dbReference type="NCBI Taxonomy" id="126957"/>
    <lineage>
        <taxon>Eukaryota</taxon>
        <taxon>Metazoa</taxon>
        <taxon>Ecdysozoa</taxon>
        <taxon>Arthropoda</taxon>
        <taxon>Myriapoda</taxon>
        <taxon>Chilopoda</taxon>
        <taxon>Pleurostigmophora</taxon>
        <taxon>Geophilomorpha</taxon>
        <taxon>Linotaeniidae</taxon>
        <taxon>Strigamia</taxon>
    </lineage>
</organism>
<feature type="transmembrane region" description="Helical" evidence="13">
    <location>
        <begin position="16"/>
        <end position="39"/>
    </location>
</feature>
<evidence type="ECO:0000256" key="13">
    <source>
        <dbReference type="SAM" id="Phobius"/>
    </source>
</evidence>
<reference evidence="14" key="2">
    <citation type="submission" date="2015-02" db="UniProtKB">
        <authorList>
            <consortium name="EnsemblMetazoa"/>
        </authorList>
    </citation>
    <scope>IDENTIFICATION</scope>
</reference>
<dbReference type="AlphaFoldDB" id="T1IZ44"/>
<evidence type="ECO:0000256" key="9">
    <source>
        <dbReference type="ARBA" id="ARBA00023136"/>
    </source>
</evidence>
<evidence type="ECO:0000256" key="4">
    <source>
        <dbReference type="ARBA" id="ARBA00022461"/>
    </source>
</evidence>
<keyword evidence="5 12" id="KW-0812">Transmembrane</keyword>
<dbReference type="HOGENOM" id="CLU_555897_0_0_1"/>
<evidence type="ECO:0000313" key="15">
    <source>
        <dbReference type="Proteomes" id="UP000014500"/>
    </source>
</evidence>
<dbReference type="EMBL" id="AFFK01020383">
    <property type="status" value="NOT_ANNOTATED_CDS"/>
    <property type="molecule type" value="Genomic_DNA"/>
</dbReference>
<evidence type="ECO:0000256" key="2">
    <source>
        <dbReference type="ARBA" id="ARBA00007193"/>
    </source>
</evidence>
<keyword evidence="9 13" id="KW-0472">Membrane</keyword>
<keyword evidence="4 12" id="KW-0894">Sodium channel</keyword>
<dbReference type="Proteomes" id="UP000014500">
    <property type="component" value="Unassembled WGS sequence"/>
</dbReference>
<evidence type="ECO:0000256" key="3">
    <source>
        <dbReference type="ARBA" id="ARBA00022448"/>
    </source>
</evidence>
<evidence type="ECO:0000256" key="5">
    <source>
        <dbReference type="ARBA" id="ARBA00022692"/>
    </source>
</evidence>
<evidence type="ECO:0000256" key="1">
    <source>
        <dbReference type="ARBA" id="ARBA00004141"/>
    </source>
</evidence>
<accession>T1IZ44</accession>
<comment type="subcellular location">
    <subcellularLocation>
        <location evidence="1">Membrane</location>
        <topology evidence="1">Multi-pass membrane protein</topology>
    </subcellularLocation>
</comment>
<name>T1IZ44_STRMM</name>
<keyword evidence="10 12" id="KW-0739">Sodium transport</keyword>
<evidence type="ECO:0000256" key="8">
    <source>
        <dbReference type="ARBA" id="ARBA00023065"/>
    </source>
</evidence>
<keyword evidence="15" id="KW-1185">Reference proteome</keyword>
<proteinExistence type="inferred from homology"/>
<keyword evidence="11 12" id="KW-0407">Ion channel</keyword>
<dbReference type="InterPro" id="IPR001873">
    <property type="entry name" value="ENaC"/>
</dbReference>
<evidence type="ECO:0000256" key="11">
    <source>
        <dbReference type="ARBA" id="ARBA00023303"/>
    </source>
</evidence>
<keyword evidence="8 12" id="KW-0406">Ion transport</keyword>